<comment type="caution">
    <text evidence="1">The sequence shown here is derived from an EMBL/GenBank/DDBJ whole genome shotgun (WGS) entry which is preliminary data.</text>
</comment>
<dbReference type="AlphaFoldDB" id="A0A1G1SQB6"/>
<dbReference type="InterPro" id="IPR032331">
    <property type="entry name" value="DUF4856"/>
</dbReference>
<organism evidence="1 2">
    <name type="scientific">Hymenobacter lapidarius</name>
    <dbReference type="NCBI Taxonomy" id="1908237"/>
    <lineage>
        <taxon>Bacteria</taxon>
        <taxon>Pseudomonadati</taxon>
        <taxon>Bacteroidota</taxon>
        <taxon>Cytophagia</taxon>
        <taxon>Cytophagales</taxon>
        <taxon>Hymenobacteraceae</taxon>
        <taxon>Hymenobacter</taxon>
    </lineage>
</organism>
<accession>A0A1G1SQB6</accession>
<gene>
    <name evidence="1" type="ORF">BEN47_06000</name>
</gene>
<dbReference type="STRING" id="1908237.BEN47_06000"/>
<dbReference type="OrthoDB" id="5498726at2"/>
<dbReference type="PROSITE" id="PS51257">
    <property type="entry name" value="PROKAR_LIPOPROTEIN"/>
    <property type="match status" value="1"/>
</dbReference>
<dbReference type="RefSeq" id="WP_070730952.1">
    <property type="nucleotide sequence ID" value="NZ_MDZB01000175.1"/>
</dbReference>
<proteinExistence type="predicted"/>
<sequence length="389" mass="40675">MTLLSRTSTLVLVAAALSLTSCNKEDSVVPASQSLRAKMDYATLTGTTPYTTSFRDASGASTVDLGTAAVRLDMFSELNNYMATVAVQAPATPATLDIAKLRNLYSGANAPFAAAPLNVAAATGVSLREKTAASFPETGATPVRAYFDAKLTELATASQSVNQVATPGNAGRLGRYLVDGNGYEVNQIIQKGLIGAVLLDQIGNVLLANAPLTAENSKVAAGKAYTEREHNWDLAYGYLTTNATMVTDIAITPRERFLAGYLNEKNGPASPAVYMALLKGRAAIVNNDDATLKAQADIVRTELEKTIARSAVSYLASWKSNPALDAKAHALGEGLGFVYSLRFCTKSGADAAWADSVLKGLTSSSQGAWTLTAAQADAAIAAINTKFSL</sequence>
<dbReference type="Pfam" id="PF16148">
    <property type="entry name" value="DUF4856"/>
    <property type="match status" value="1"/>
</dbReference>
<evidence type="ECO:0008006" key="3">
    <source>
        <dbReference type="Google" id="ProtNLM"/>
    </source>
</evidence>
<reference evidence="1 2" key="1">
    <citation type="submission" date="2016-08" db="EMBL/GenBank/DDBJ databases">
        <title>Hymenobacter coccineus sp. nov., Hymenobacter lapidarius sp. nov. and Hymenobacter glacialis sp. nov., isolated from Antarctic soil.</title>
        <authorList>
            <person name="Sedlacek I."/>
            <person name="Kralova S."/>
            <person name="Kyrova K."/>
            <person name="Maslanova I."/>
            <person name="Stankova E."/>
            <person name="Vrbovska V."/>
            <person name="Nemec M."/>
            <person name="Bartak M."/>
            <person name="Svec P."/>
            <person name="Busse H.-J."/>
            <person name="Pantucek R."/>
        </authorList>
    </citation>
    <scope>NUCLEOTIDE SEQUENCE [LARGE SCALE GENOMIC DNA]</scope>
    <source>
        <strain evidence="1 2">CCM 8643</strain>
    </source>
</reference>
<keyword evidence="2" id="KW-1185">Reference proteome</keyword>
<protein>
    <recommendedName>
        <fullName evidence="3">DUF4856 domain-containing protein</fullName>
    </recommendedName>
</protein>
<dbReference type="EMBL" id="MDZB01000175">
    <property type="protein sequence ID" value="OGX80808.1"/>
    <property type="molecule type" value="Genomic_DNA"/>
</dbReference>
<name>A0A1G1SQB6_9BACT</name>
<evidence type="ECO:0000313" key="2">
    <source>
        <dbReference type="Proteomes" id="UP000176294"/>
    </source>
</evidence>
<evidence type="ECO:0000313" key="1">
    <source>
        <dbReference type="EMBL" id="OGX80808.1"/>
    </source>
</evidence>
<dbReference type="Proteomes" id="UP000176294">
    <property type="component" value="Unassembled WGS sequence"/>
</dbReference>